<dbReference type="OrthoDB" id="2418081at2759"/>
<evidence type="ECO:0000256" key="3">
    <source>
        <dbReference type="ARBA" id="ARBA00014923"/>
    </source>
</evidence>
<organism evidence="13 14">
    <name type="scientific">Microbotryum intermedium</name>
    <dbReference type="NCBI Taxonomy" id="269621"/>
    <lineage>
        <taxon>Eukaryota</taxon>
        <taxon>Fungi</taxon>
        <taxon>Dikarya</taxon>
        <taxon>Basidiomycota</taxon>
        <taxon>Pucciniomycotina</taxon>
        <taxon>Microbotryomycetes</taxon>
        <taxon>Microbotryales</taxon>
        <taxon>Microbotryaceae</taxon>
        <taxon>Microbotryum</taxon>
    </lineage>
</organism>
<dbReference type="SUPFAM" id="SSF53474">
    <property type="entry name" value="alpha/beta-Hydrolases"/>
    <property type="match status" value="2"/>
</dbReference>
<feature type="compositionally biased region" description="Acidic residues" evidence="10">
    <location>
        <begin position="424"/>
        <end position="438"/>
    </location>
</feature>
<evidence type="ECO:0000256" key="9">
    <source>
        <dbReference type="ARBA" id="ARBA00047337"/>
    </source>
</evidence>
<dbReference type="EMBL" id="FMSP01000008">
    <property type="protein sequence ID" value="SCV72053.1"/>
    <property type="molecule type" value="Genomic_DNA"/>
</dbReference>
<evidence type="ECO:0000259" key="12">
    <source>
        <dbReference type="Pfam" id="PF02230"/>
    </source>
</evidence>
<keyword evidence="11" id="KW-1133">Transmembrane helix</keyword>
<keyword evidence="6" id="KW-0443">Lipid metabolism</keyword>
<keyword evidence="11" id="KW-0812">Transmembrane</keyword>
<dbReference type="Pfam" id="PF02230">
    <property type="entry name" value="Abhydrolase_2"/>
    <property type="match status" value="2"/>
</dbReference>
<keyword evidence="6" id="KW-0276">Fatty acid metabolism</keyword>
<dbReference type="InterPro" id="IPR003140">
    <property type="entry name" value="PLipase/COase/thioEstase"/>
</dbReference>
<evidence type="ECO:0000256" key="2">
    <source>
        <dbReference type="ARBA" id="ARBA00012423"/>
    </source>
</evidence>
<feature type="domain" description="Phospholipase/carboxylesterase/thioesterase" evidence="12">
    <location>
        <begin position="287"/>
        <end position="390"/>
    </location>
</feature>
<feature type="region of interest" description="Disordered" evidence="10">
    <location>
        <begin position="1"/>
        <end position="26"/>
    </location>
</feature>
<evidence type="ECO:0000256" key="4">
    <source>
        <dbReference type="ARBA" id="ARBA00022487"/>
    </source>
</evidence>
<dbReference type="InterPro" id="IPR029058">
    <property type="entry name" value="AB_hydrolase_fold"/>
</dbReference>
<keyword evidence="11" id="KW-0472">Membrane</keyword>
<dbReference type="Proteomes" id="UP000198372">
    <property type="component" value="Unassembled WGS sequence"/>
</dbReference>
<evidence type="ECO:0000256" key="10">
    <source>
        <dbReference type="SAM" id="MobiDB-lite"/>
    </source>
</evidence>
<dbReference type="EC" id="3.1.2.22" evidence="2"/>
<evidence type="ECO:0000313" key="14">
    <source>
        <dbReference type="Proteomes" id="UP000198372"/>
    </source>
</evidence>
<evidence type="ECO:0000256" key="5">
    <source>
        <dbReference type="ARBA" id="ARBA00022801"/>
    </source>
</evidence>
<dbReference type="Gene3D" id="3.40.50.1820">
    <property type="entry name" value="alpha/beta hydrolase"/>
    <property type="match status" value="1"/>
</dbReference>
<dbReference type="GO" id="GO:0052689">
    <property type="term" value="F:carboxylic ester hydrolase activity"/>
    <property type="evidence" value="ECO:0007669"/>
    <property type="project" value="UniProtKB-KW"/>
</dbReference>
<feature type="compositionally biased region" description="Acidic residues" evidence="10">
    <location>
        <begin position="504"/>
        <end position="523"/>
    </location>
</feature>
<evidence type="ECO:0000313" key="13">
    <source>
        <dbReference type="EMBL" id="SCV72053.1"/>
    </source>
</evidence>
<proteinExistence type="inferred from homology"/>
<dbReference type="InterPro" id="IPR050565">
    <property type="entry name" value="LYPA1-2/EST-like"/>
</dbReference>
<dbReference type="PANTHER" id="PTHR10655:SF17">
    <property type="entry name" value="LYSOPHOSPHOLIPASE-LIKE PROTEIN 1"/>
    <property type="match status" value="1"/>
</dbReference>
<name>A0A238FJ73_9BASI</name>
<dbReference type="AlphaFoldDB" id="A0A238FJ73"/>
<dbReference type="GO" id="GO:0008474">
    <property type="term" value="F:palmitoyl-(protein) hydrolase activity"/>
    <property type="evidence" value="ECO:0007669"/>
    <property type="project" value="UniProtKB-EC"/>
</dbReference>
<dbReference type="GO" id="GO:0005737">
    <property type="term" value="C:cytoplasm"/>
    <property type="evidence" value="ECO:0007669"/>
    <property type="project" value="TreeGrafter"/>
</dbReference>
<comment type="catalytic activity">
    <reaction evidence="9">
        <text>S-hexadecanoyl-L-cysteinyl-[protein] + H2O = L-cysteinyl-[protein] + hexadecanoate + H(+)</text>
        <dbReference type="Rhea" id="RHEA:19233"/>
        <dbReference type="Rhea" id="RHEA-COMP:10131"/>
        <dbReference type="Rhea" id="RHEA-COMP:11032"/>
        <dbReference type="ChEBI" id="CHEBI:7896"/>
        <dbReference type="ChEBI" id="CHEBI:15377"/>
        <dbReference type="ChEBI" id="CHEBI:15378"/>
        <dbReference type="ChEBI" id="CHEBI:29950"/>
        <dbReference type="ChEBI" id="CHEBI:74151"/>
        <dbReference type="EC" id="3.1.2.22"/>
    </reaction>
</comment>
<sequence>MAGGRSPRRSSSGSASGSPVHRKATSLSSIKVEPFRSSSSLYNPGSNGGLYSIRNSQGYHARPGSWVRAVAISWLPTPLRRLLYLHPTAYLIPCFLFFFLIASSSLSQSPDNHPLEILQELPLHPFAAFNVKCHDAPHASLVVKPEYVDDVLVGQDHKVTAIVLHGFNDRNQWTDPLKAALPYVKWVHPKGRTINITANEGHASPAWYDIKTYHDVHEDEDRSGMLETQRQLNQLIKRERSVFEQRGETPRIVVGGFGQGLSFDFQALVKFRFSADAERFIRILRTGATMAILSALTSAEPLDAVIALSGYVPVPSKALEIASTVRKSTPIFWGHGRKDSYFSAEAAENDANALQLPPYSLTNVDFRTYEGLEHFWRADEVNDLIGWLRLTVQVSDPVEFDTEPEAVGEVSAPVPTPEGAIETDTIDEDGDELDDEDAQPLKAGFGRPNPGQVGGATTPEKGAVDEDDDGTALIRVPIKPDTLEGSGSGRKNGPKRLLPAKDAQDDEQEVLVDADEDEDEPEVSDLGGRPRLPGPAGGPSTPVLPVEAELPLPASEIAVDTNEDGHVEDTLSDLVKEAQEAEAPAKAGLLDTTPMEDELQDLPLEEQAAAAAVVAPKPDDP</sequence>
<accession>A0A238FJ73</accession>
<dbReference type="PANTHER" id="PTHR10655">
    <property type="entry name" value="LYSOPHOSPHOLIPASE-RELATED"/>
    <property type="match status" value="1"/>
</dbReference>
<evidence type="ECO:0000256" key="11">
    <source>
        <dbReference type="SAM" id="Phobius"/>
    </source>
</evidence>
<protein>
    <recommendedName>
        <fullName evidence="3">Acyl-protein thioesterase 1</fullName>
        <ecNumber evidence="2">3.1.2.22</ecNumber>
    </recommendedName>
    <alternativeName>
        <fullName evidence="8">Palmitoyl-protein hydrolase</fullName>
    </alternativeName>
</protein>
<feature type="compositionally biased region" description="Low complexity" evidence="10">
    <location>
        <begin position="9"/>
        <end position="19"/>
    </location>
</feature>
<feature type="transmembrane region" description="Helical" evidence="11">
    <location>
        <begin position="82"/>
        <end position="102"/>
    </location>
</feature>
<evidence type="ECO:0000256" key="6">
    <source>
        <dbReference type="ARBA" id="ARBA00022832"/>
    </source>
</evidence>
<gene>
    <name evidence="13" type="ORF">BQ2448_4747</name>
</gene>
<evidence type="ECO:0000256" key="7">
    <source>
        <dbReference type="ARBA" id="ARBA00029392"/>
    </source>
</evidence>
<comment type="function">
    <text evidence="7">Hydrolyzes fatty acids from S-acylated cysteine residues in proteins with a strong preference for palmitoylated G-alpha proteins over other acyl substrates. Mediates the deacylation of G-alpha proteins such as GPA1 in vivo, but has weak or no activity toward palmitoylated Ras proteins. Has weak lysophospholipase activity in vitro; however such activity may not exist in vivo.</text>
</comment>
<evidence type="ECO:0000256" key="1">
    <source>
        <dbReference type="ARBA" id="ARBA00006499"/>
    </source>
</evidence>
<dbReference type="GO" id="GO:0006631">
    <property type="term" value="P:fatty acid metabolic process"/>
    <property type="evidence" value="ECO:0007669"/>
    <property type="project" value="UniProtKB-KW"/>
</dbReference>
<feature type="domain" description="Phospholipase/carboxylesterase/thioesterase" evidence="12">
    <location>
        <begin position="155"/>
        <end position="261"/>
    </location>
</feature>
<keyword evidence="14" id="KW-1185">Reference proteome</keyword>
<keyword evidence="4" id="KW-0719">Serine esterase</keyword>
<comment type="similarity">
    <text evidence="1">Belongs to the AB hydrolase superfamily. AB hydrolase 2 family.</text>
</comment>
<feature type="region of interest" description="Disordered" evidence="10">
    <location>
        <begin position="402"/>
        <end position="546"/>
    </location>
</feature>
<dbReference type="STRING" id="269621.A0A238FJ73"/>
<evidence type="ECO:0000256" key="8">
    <source>
        <dbReference type="ARBA" id="ARBA00031195"/>
    </source>
</evidence>
<keyword evidence="5" id="KW-0378">Hydrolase</keyword>
<reference evidence="14" key="1">
    <citation type="submission" date="2016-09" db="EMBL/GenBank/DDBJ databases">
        <authorList>
            <person name="Jeantristanb JTB J.-T."/>
            <person name="Ricardo R."/>
        </authorList>
    </citation>
    <scope>NUCLEOTIDE SEQUENCE [LARGE SCALE GENOMIC DNA]</scope>
</reference>